<evidence type="ECO:0000256" key="1">
    <source>
        <dbReference type="ARBA" id="ARBA00004442"/>
    </source>
</evidence>
<dbReference type="CDD" id="cd16326">
    <property type="entry name" value="LolB"/>
    <property type="match status" value="1"/>
</dbReference>
<dbReference type="InterPro" id="IPR029046">
    <property type="entry name" value="LolA/LolB/LppX"/>
</dbReference>
<dbReference type="GO" id="GO:0015031">
    <property type="term" value="P:protein transport"/>
    <property type="evidence" value="ECO:0007669"/>
    <property type="project" value="UniProtKB-KW"/>
</dbReference>
<evidence type="ECO:0000256" key="3">
    <source>
        <dbReference type="ARBA" id="ARBA00022448"/>
    </source>
</evidence>
<dbReference type="InterPro" id="IPR004565">
    <property type="entry name" value="OM_lipoprot_LolB"/>
</dbReference>
<dbReference type="GO" id="GO:0009279">
    <property type="term" value="C:cell outer membrane"/>
    <property type="evidence" value="ECO:0007669"/>
    <property type="project" value="UniProtKB-SubCell"/>
</dbReference>
<keyword evidence="3" id="KW-0813">Transport</keyword>
<name>A0A382BCL9_9ZZZZ</name>
<keyword evidence="5" id="KW-0472">Membrane</keyword>
<reference evidence="7" key="1">
    <citation type="submission" date="2018-05" db="EMBL/GenBank/DDBJ databases">
        <authorList>
            <person name="Lanie J.A."/>
            <person name="Ng W.-L."/>
            <person name="Kazmierczak K.M."/>
            <person name="Andrzejewski T.M."/>
            <person name="Davidsen T.M."/>
            <person name="Wayne K.J."/>
            <person name="Tettelin H."/>
            <person name="Glass J.I."/>
            <person name="Rusch D."/>
            <person name="Podicherti R."/>
            <person name="Tsui H.-C.T."/>
            <person name="Winkler M.E."/>
        </authorList>
    </citation>
    <scope>NUCLEOTIDE SEQUENCE</scope>
</reference>
<evidence type="ECO:0000256" key="5">
    <source>
        <dbReference type="ARBA" id="ARBA00023136"/>
    </source>
</evidence>
<comment type="subunit">
    <text evidence="2">Monomer.</text>
</comment>
<dbReference type="Gene3D" id="2.50.20.10">
    <property type="entry name" value="Lipoprotein localisation LolA/LolB/LppX"/>
    <property type="match status" value="1"/>
</dbReference>
<dbReference type="AlphaFoldDB" id="A0A382BCL9"/>
<comment type="subcellular location">
    <subcellularLocation>
        <location evidence="1">Cell outer membrane</location>
    </subcellularLocation>
</comment>
<evidence type="ECO:0000256" key="4">
    <source>
        <dbReference type="ARBA" id="ARBA00022927"/>
    </source>
</evidence>
<dbReference type="EMBL" id="UINC01029003">
    <property type="protein sequence ID" value="SVB11003.1"/>
    <property type="molecule type" value="Genomic_DNA"/>
</dbReference>
<dbReference type="Pfam" id="PF03550">
    <property type="entry name" value="LolB"/>
    <property type="match status" value="1"/>
</dbReference>
<evidence type="ECO:0008006" key="8">
    <source>
        <dbReference type="Google" id="ProtNLM"/>
    </source>
</evidence>
<protein>
    <recommendedName>
        <fullName evidence="8">Outer-membrane lipoprotein LolB</fullName>
    </recommendedName>
</protein>
<dbReference type="SUPFAM" id="SSF89392">
    <property type="entry name" value="Prokaryotic lipoproteins and lipoprotein localization factors"/>
    <property type="match status" value="1"/>
</dbReference>
<keyword evidence="6" id="KW-0143">Chaperone</keyword>
<gene>
    <name evidence="7" type="ORF">METZ01_LOCUS163857</name>
</gene>
<keyword evidence="4" id="KW-0653">Protein transport</keyword>
<accession>A0A382BCL9</accession>
<sequence>MSYEQRRTQLEKLESWHMSGRIAVDTGKRAYQGRFQWRQHGDSLEFSVRGPIGVGLMQIKGPINSLTITSNGKTWQLEDPEKDLSELIGWWLPISSLRSWLIGIPDPSYAGIETFGPADAIESLNQRFWELHFKNYQLTAGLMLPSRVDLNHETLQLRIIIDDWAPDILN</sequence>
<evidence type="ECO:0000313" key="7">
    <source>
        <dbReference type="EMBL" id="SVB11003.1"/>
    </source>
</evidence>
<dbReference type="NCBIfam" id="TIGR00548">
    <property type="entry name" value="lolB"/>
    <property type="match status" value="1"/>
</dbReference>
<proteinExistence type="predicted"/>
<organism evidence="7">
    <name type="scientific">marine metagenome</name>
    <dbReference type="NCBI Taxonomy" id="408172"/>
    <lineage>
        <taxon>unclassified sequences</taxon>
        <taxon>metagenomes</taxon>
        <taxon>ecological metagenomes</taxon>
    </lineage>
</organism>
<evidence type="ECO:0000256" key="2">
    <source>
        <dbReference type="ARBA" id="ARBA00011245"/>
    </source>
</evidence>
<evidence type="ECO:0000256" key="6">
    <source>
        <dbReference type="ARBA" id="ARBA00023186"/>
    </source>
</evidence>